<dbReference type="FunFam" id="1.10.20.10:FF:000016">
    <property type="entry name" value="Histone H2B"/>
    <property type="match status" value="1"/>
</dbReference>
<feature type="compositionally biased region" description="Low complexity" evidence="13">
    <location>
        <begin position="1"/>
        <end position="10"/>
    </location>
</feature>
<evidence type="ECO:0000256" key="4">
    <source>
        <dbReference type="ARBA" id="ARBA00006846"/>
    </source>
</evidence>
<evidence type="ECO:0000259" key="17">
    <source>
        <dbReference type="Pfam" id="PF03009"/>
    </source>
</evidence>
<dbReference type="GO" id="GO:0008081">
    <property type="term" value="F:phosphoric diester hydrolase activity"/>
    <property type="evidence" value="ECO:0007669"/>
    <property type="project" value="InterPro"/>
</dbReference>
<dbReference type="GO" id="GO:0006629">
    <property type="term" value="P:lipid metabolic process"/>
    <property type="evidence" value="ECO:0007669"/>
    <property type="project" value="InterPro"/>
</dbReference>
<dbReference type="Proteomes" id="UP001162480">
    <property type="component" value="Chromosome 5"/>
</dbReference>
<dbReference type="SMART" id="SM00427">
    <property type="entry name" value="H2B"/>
    <property type="match status" value="1"/>
</dbReference>
<evidence type="ECO:0000313" key="18">
    <source>
        <dbReference type="EMBL" id="CAI9722821.1"/>
    </source>
</evidence>
<dbReference type="InterPro" id="IPR029071">
    <property type="entry name" value="Ubiquitin-like_domsf"/>
</dbReference>
<keyword evidence="9 12" id="KW-0238">DNA-binding</keyword>
<dbReference type="CDD" id="cd17057">
    <property type="entry name" value="Ubl_TMUB1_like"/>
    <property type="match status" value="1"/>
</dbReference>
<dbReference type="CDD" id="cd22910">
    <property type="entry name" value="HFD_H2B"/>
    <property type="match status" value="1"/>
</dbReference>
<evidence type="ECO:0000256" key="8">
    <source>
        <dbReference type="ARBA" id="ARBA00022843"/>
    </source>
</evidence>
<evidence type="ECO:0000259" key="16">
    <source>
        <dbReference type="Pfam" id="PF00240"/>
    </source>
</evidence>
<feature type="domain" description="GP-PDE" evidence="17">
    <location>
        <begin position="167"/>
        <end position="303"/>
    </location>
</feature>
<dbReference type="InterPro" id="IPR030395">
    <property type="entry name" value="GP_PDE_dom"/>
</dbReference>
<dbReference type="EMBL" id="OX597818">
    <property type="protein sequence ID" value="CAI9722821.1"/>
    <property type="molecule type" value="Genomic_DNA"/>
</dbReference>
<name>A0AA36AV20_OCTVU</name>
<feature type="compositionally biased region" description="Polar residues" evidence="13">
    <location>
        <begin position="445"/>
        <end position="465"/>
    </location>
</feature>
<dbReference type="InterPro" id="IPR000626">
    <property type="entry name" value="Ubiquitin-like_dom"/>
</dbReference>
<keyword evidence="14" id="KW-1133">Transmembrane helix</keyword>
<sequence length="644" mass="72738">MPPAPATASKGAKKASKAKSSRPAGDKKRKKKRKESYSIYIYKVMKQVHPDTGISSKAMSIMNSFVNDLFERIASEASRLAHYNKRSTISSREVQTAVRLLLPGELAKHAVSEGTKAVTKYTSSNKMQEYQTYMSRDGTYGGNAELAAISELYNVASIRKVTERKIAPENTLVAFQLAVNQSAYGFESDVRISLDGIPFILHDKTLRRTTNIEEVYPDRVDDDASTFTFDELRKLNAGSWFLEEDPMDVVGSLTDKAKEIYNNQTIMSLEELIDLANLTGKNIFIDVQIPVKENPYYHTAYQKAVDVILNTGILPKQTPGTYLMTWVSVDIISAIIIITILIVQWLETWFIELVDLLFTSVDCFYCLFILVAMVTHMRFQYYKHNYCLLCITGSLGCQWHRYRQSACNSRKDDTTDNSSESNLLEDADKDSENLASNENGDHQSESASAQVNESPVSSDQNSSETVAEEEKEEKKEKQVKVKLMYLNNTQRIVDAYLSDTIGGFRQSHFRKELSDNKMVHFIFNGKALGNDTSTLSSCNVKGNSIIHCLITPSLARQNEESTSNQAGAAFVPPPINEGRQETFIERVVYPFFIILFAIIWYQQFAFEDSFIYSSIMSLLGVVLFLLAMSLAFFRAIRFWAIQQI</sequence>
<keyword evidence="7" id="KW-1017">Isopeptide bond</keyword>
<evidence type="ECO:0000256" key="12">
    <source>
        <dbReference type="RuleBase" id="RU000451"/>
    </source>
</evidence>
<feature type="domain" description="Core Histone H2A/H2B/H3" evidence="15">
    <location>
        <begin position="25"/>
        <end position="100"/>
    </location>
</feature>
<feature type="transmembrane region" description="Helical" evidence="14">
    <location>
        <begin position="323"/>
        <end position="343"/>
    </location>
</feature>
<feature type="transmembrane region" description="Helical" evidence="14">
    <location>
        <begin position="587"/>
        <end position="604"/>
    </location>
</feature>
<dbReference type="InterPro" id="IPR055333">
    <property type="entry name" value="HISTONE_H2B_site"/>
</dbReference>
<dbReference type="GO" id="GO:0030527">
    <property type="term" value="F:structural constituent of chromatin"/>
    <property type="evidence" value="ECO:0007669"/>
    <property type="project" value="InterPro"/>
</dbReference>
<dbReference type="InterPro" id="IPR000558">
    <property type="entry name" value="Histone_H2B"/>
</dbReference>
<dbReference type="Gene3D" id="1.10.20.10">
    <property type="entry name" value="Histone, subunit A"/>
    <property type="match status" value="1"/>
</dbReference>
<dbReference type="InterPro" id="IPR009072">
    <property type="entry name" value="Histone-fold"/>
</dbReference>
<reference evidence="18" key="1">
    <citation type="submission" date="2023-08" db="EMBL/GenBank/DDBJ databases">
        <authorList>
            <person name="Alioto T."/>
            <person name="Alioto T."/>
            <person name="Gomez Garrido J."/>
        </authorList>
    </citation>
    <scope>NUCLEOTIDE SEQUENCE</scope>
</reference>
<dbReference type="GO" id="GO:0046982">
    <property type="term" value="F:protein heterodimerization activity"/>
    <property type="evidence" value="ECO:0007669"/>
    <property type="project" value="InterPro"/>
</dbReference>
<feature type="region of interest" description="Disordered" evidence="13">
    <location>
        <begin position="408"/>
        <end position="478"/>
    </location>
</feature>
<feature type="domain" description="Ubiquitin-like" evidence="16">
    <location>
        <begin position="480"/>
        <end position="552"/>
    </location>
</feature>
<dbReference type="SUPFAM" id="SSF54236">
    <property type="entry name" value="Ubiquitin-like"/>
    <property type="match status" value="1"/>
</dbReference>
<feature type="compositionally biased region" description="Basic residues" evidence="13">
    <location>
        <begin position="11"/>
        <end position="20"/>
    </location>
</feature>
<keyword evidence="10 12" id="KW-0539">Nucleus</keyword>
<gene>
    <name evidence="18" type="ORF">OCTVUL_1B015528</name>
</gene>
<comment type="similarity">
    <text evidence="4 12">Belongs to the histone H2B family.</text>
</comment>
<dbReference type="PROSITE" id="PS00357">
    <property type="entry name" value="HISTONE_H2B"/>
    <property type="match status" value="1"/>
</dbReference>
<feature type="transmembrane region" description="Helical" evidence="14">
    <location>
        <begin position="349"/>
        <end position="374"/>
    </location>
</feature>
<dbReference type="AlphaFoldDB" id="A0AA36AV20"/>
<dbReference type="Pfam" id="PF00240">
    <property type="entry name" value="ubiquitin"/>
    <property type="match status" value="1"/>
</dbReference>
<dbReference type="InterPro" id="IPR017946">
    <property type="entry name" value="PLC-like_Pdiesterase_TIM-brl"/>
</dbReference>
<dbReference type="PANTHER" id="PTHR23428">
    <property type="entry name" value="HISTONE H2B"/>
    <property type="match status" value="1"/>
</dbReference>
<feature type="region of interest" description="Disordered" evidence="13">
    <location>
        <begin position="1"/>
        <end position="32"/>
    </location>
</feature>
<evidence type="ECO:0000256" key="9">
    <source>
        <dbReference type="ARBA" id="ARBA00023125"/>
    </source>
</evidence>
<evidence type="ECO:0000256" key="11">
    <source>
        <dbReference type="ARBA" id="ARBA00023269"/>
    </source>
</evidence>
<evidence type="ECO:0000256" key="6">
    <source>
        <dbReference type="ARBA" id="ARBA00022454"/>
    </source>
</evidence>
<dbReference type="InterPro" id="IPR007125">
    <property type="entry name" value="H2A/H2B/H3"/>
</dbReference>
<dbReference type="Pfam" id="PF03009">
    <property type="entry name" value="GDPD"/>
    <property type="match status" value="1"/>
</dbReference>
<evidence type="ECO:0000256" key="1">
    <source>
        <dbReference type="ARBA" id="ARBA00002001"/>
    </source>
</evidence>
<organism evidence="18 19">
    <name type="scientific">Octopus vulgaris</name>
    <name type="common">Common octopus</name>
    <dbReference type="NCBI Taxonomy" id="6645"/>
    <lineage>
        <taxon>Eukaryota</taxon>
        <taxon>Metazoa</taxon>
        <taxon>Spiralia</taxon>
        <taxon>Lophotrochozoa</taxon>
        <taxon>Mollusca</taxon>
        <taxon>Cephalopoda</taxon>
        <taxon>Coleoidea</taxon>
        <taxon>Octopodiformes</taxon>
        <taxon>Octopoda</taxon>
        <taxon>Incirrata</taxon>
        <taxon>Octopodidae</taxon>
        <taxon>Octopus</taxon>
    </lineage>
</organism>
<evidence type="ECO:0000256" key="5">
    <source>
        <dbReference type="ARBA" id="ARBA00011538"/>
    </source>
</evidence>
<keyword evidence="14" id="KW-0812">Transmembrane</keyword>
<evidence type="ECO:0000256" key="7">
    <source>
        <dbReference type="ARBA" id="ARBA00022499"/>
    </source>
</evidence>
<evidence type="ECO:0000313" key="19">
    <source>
        <dbReference type="Proteomes" id="UP001162480"/>
    </source>
</evidence>
<keyword evidence="8" id="KW-0832">Ubl conjugation</keyword>
<keyword evidence="19" id="KW-1185">Reference proteome</keyword>
<evidence type="ECO:0000256" key="10">
    <source>
        <dbReference type="ARBA" id="ARBA00023242"/>
    </source>
</evidence>
<dbReference type="Pfam" id="PF00125">
    <property type="entry name" value="Histone"/>
    <property type="match status" value="1"/>
</dbReference>
<evidence type="ECO:0000256" key="3">
    <source>
        <dbReference type="ARBA" id="ARBA00004286"/>
    </source>
</evidence>
<dbReference type="GO" id="GO:0003677">
    <property type="term" value="F:DNA binding"/>
    <property type="evidence" value="ECO:0007669"/>
    <property type="project" value="UniProtKB-KW"/>
</dbReference>
<evidence type="ECO:0000256" key="13">
    <source>
        <dbReference type="SAM" id="MobiDB-lite"/>
    </source>
</evidence>
<evidence type="ECO:0000256" key="14">
    <source>
        <dbReference type="SAM" id="Phobius"/>
    </source>
</evidence>
<dbReference type="GO" id="GO:0005634">
    <property type="term" value="C:nucleus"/>
    <property type="evidence" value="ECO:0007669"/>
    <property type="project" value="UniProtKB-SubCell"/>
</dbReference>
<protein>
    <recommendedName>
        <fullName evidence="12">Histone H2B</fullName>
    </recommendedName>
</protein>
<dbReference type="Gene3D" id="3.20.20.190">
    <property type="entry name" value="Phosphatidylinositol (PI) phosphodiesterase"/>
    <property type="match status" value="1"/>
</dbReference>
<keyword evidence="14" id="KW-0472">Membrane</keyword>
<feature type="transmembrane region" description="Helical" evidence="14">
    <location>
        <begin position="610"/>
        <end position="633"/>
    </location>
</feature>
<accession>A0AA36AV20</accession>
<comment type="subcellular location">
    <subcellularLocation>
        <location evidence="3">Chromosome</location>
    </subcellularLocation>
    <subcellularLocation>
        <location evidence="2 12">Nucleus</location>
    </subcellularLocation>
</comment>
<keyword evidence="11 12" id="KW-0544">Nucleosome core</keyword>
<dbReference type="GO" id="GO:0000786">
    <property type="term" value="C:nucleosome"/>
    <property type="evidence" value="ECO:0007669"/>
    <property type="project" value="UniProtKB-KW"/>
</dbReference>
<dbReference type="SUPFAM" id="SSF51695">
    <property type="entry name" value="PLC-like phosphodiesterases"/>
    <property type="match status" value="1"/>
</dbReference>
<dbReference type="PRINTS" id="PR00621">
    <property type="entry name" value="HISTONEH2B"/>
</dbReference>
<evidence type="ECO:0000256" key="2">
    <source>
        <dbReference type="ARBA" id="ARBA00004123"/>
    </source>
</evidence>
<evidence type="ECO:0000259" key="15">
    <source>
        <dbReference type="Pfam" id="PF00125"/>
    </source>
</evidence>
<comment type="function">
    <text evidence="1">Core component of nucleosome. Nucleosomes wrap and compact DNA into chromatin, limiting DNA accessibility to the cellular machineries which require DNA as a template. Histones thereby play a central role in transcription regulation, DNA repair, DNA replication and chromosomal stability. DNA accessibility is regulated via a complex set of post-translational modifications of histones, also called histone code, and nucleosome remodeling.</text>
</comment>
<proteinExistence type="inferred from homology"/>
<dbReference type="Gene3D" id="3.10.20.90">
    <property type="entry name" value="Phosphatidylinositol 3-kinase Catalytic Subunit, Chain A, domain 1"/>
    <property type="match status" value="1"/>
</dbReference>
<keyword evidence="6 12" id="KW-0158">Chromosome</keyword>
<comment type="subunit">
    <text evidence="5 12">The nucleosome is a histone octamer containing two molecules each of H2A, H2B, H3 and H4 assembled in one H3-H4 heterotetramer and two H2A-H2B heterodimers. The octamer wraps approximately 147 bp of DNA.</text>
</comment>
<dbReference type="SUPFAM" id="SSF47113">
    <property type="entry name" value="Histone-fold"/>
    <property type="match status" value="1"/>
</dbReference>